<dbReference type="InterPro" id="IPR011009">
    <property type="entry name" value="Kinase-like_dom_sf"/>
</dbReference>
<dbReference type="Gene3D" id="3.90.1200.10">
    <property type="match status" value="1"/>
</dbReference>
<sequence length="336" mass="36935">MSTANNFQQWMQAELGLTNARIERELSGGNSNLTQLVSTDSRALVLRSAPAATISPKAHLGVQREARFMGALHGSVKVPQVLAWCESTDVLGYPFAVIEHVSGVSITDTMPAAYDNAESINTLGRQLAESLASIAAAPWQELGLTDMGKPDRFLQRQVERWLDIRRGQPTRDLPEIERLGQWLLDNCPPAGPVGIVHGDFHLDNTLCSESQPTMLAVIDWEMATIGDPLADLGLFLMFWGPRPLEKPGFAHVQAVTRRENVVARRELASIWAAASGLDIEQLDYYMCFAFWRLAAIVEGAYGLFLNGKVDTPYARGLEYDVPALLTEAAMAAQGEW</sequence>
<proteinExistence type="predicted"/>
<dbReference type="RefSeq" id="WP_279246864.1">
    <property type="nucleotide sequence ID" value="NZ_SHNN01000004.1"/>
</dbReference>
<dbReference type="Gene3D" id="3.30.200.20">
    <property type="entry name" value="Phosphorylase Kinase, domain 1"/>
    <property type="match status" value="1"/>
</dbReference>
<dbReference type="Proteomes" id="UP001143362">
    <property type="component" value="Unassembled WGS sequence"/>
</dbReference>
<dbReference type="InterPro" id="IPR041726">
    <property type="entry name" value="ACAD10_11_N"/>
</dbReference>
<evidence type="ECO:0000313" key="3">
    <source>
        <dbReference type="Proteomes" id="UP001143362"/>
    </source>
</evidence>
<dbReference type="InterPro" id="IPR052898">
    <property type="entry name" value="ACAD10-like"/>
</dbReference>
<protein>
    <submittedName>
        <fullName evidence="2">Phosphotransferase family protein</fullName>
    </submittedName>
</protein>
<dbReference type="EMBL" id="SHNN01000004">
    <property type="protein sequence ID" value="MCX2982838.1"/>
    <property type="molecule type" value="Genomic_DNA"/>
</dbReference>
<reference evidence="2" key="1">
    <citation type="submission" date="2019-02" db="EMBL/GenBank/DDBJ databases">
        <authorList>
            <person name="Li S.-H."/>
        </authorList>
    </citation>
    <scope>NUCLEOTIDE SEQUENCE</scope>
    <source>
        <strain evidence="2">IMCC14734</strain>
    </source>
</reference>
<feature type="domain" description="Aminoglycoside phosphotransferase" evidence="1">
    <location>
        <begin position="24"/>
        <end position="245"/>
    </location>
</feature>
<comment type="caution">
    <text evidence="2">The sequence shown here is derived from an EMBL/GenBank/DDBJ whole genome shotgun (WGS) entry which is preliminary data.</text>
</comment>
<dbReference type="Pfam" id="PF01636">
    <property type="entry name" value="APH"/>
    <property type="match status" value="1"/>
</dbReference>
<dbReference type="PANTHER" id="PTHR47829:SF1">
    <property type="entry name" value="HAD FAMILY PHOSPHATASE"/>
    <property type="match status" value="1"/>
</dbReference>
<name>A0ABT3TKK8_9GAMM</name>
<dbReference type="InterPro" id="IPR002575">
    <property type="entry name" value="Aminoglycoside_PTrfase"/>
</dbReference>
<dbReference type="PANTHER" id="PTHR47829">
    <property type="entry name" value="HYDROLASE, PUTATIVE (AFU_ORTHOLOGUE AFUA_1G12880)-RELATED"/>
    <property type="match status" value="1"/>
</dbReference>
<evidence type="ECO:0000259" key="1">
    <source>
        <dbReference type="Pfam" id="PF01636"/>
    </source>
</evidence>
<organism evidence="2 3">
    <name type="scientific">Candidatus Litorirhabdus singularis</name>
    <dbReference type="NCBI Taxonomy" id="2518993"/>
    <lineage>
        <taxon>Bacteria</taxon>
        <taxon>Pseudomonadati</taxon>
        <taxon>Pseudomonadota</taxon>
        <taxon>Gammaproteobacteria</taxon>
        <taxon>Cellvibrionales</taxon>
        <taxon>Halieaceae</taxon>
        <taxon>Candidatus Litorirhabdus</taxon>
    </lineage>
</organism>
<gene>
    <name evidence="2" type="ORF">EYC98_18400</name>
</gene>
<keyword evidence="3" id="KW-1185">Reference proteome</keyword>
<accession>A0ABT3TKK8</accession>
<dbReference type="CDD" id="cd05154">
    <property type="entry name" value="ACAD10_11_N-like"/>
    <property type="match status" value="1"/>
</dbReference>
<evidence type="ECO:0000313" key="2">
    <source>
        <dbReference type="EMBL" id="MCX2982838.1"/>
    </source>
</evidence>
<dbReference type="SUPFAM" id="SSF56112">
    <property type="entry name" value="Protein kinase-like (PK-like)"/>
    <property type="match status" value="1"/>
</dbReference>